<feature type="transmembrane region" description="Helical" evidence="1">
    <location>
        <begin position="44"/>
        <end position="65"/>
    </location>
</feature>
<dbReference type="EMBL" id="GDID01002285">
    <property type="protein sequence ID" value="JAP94321.1"/>
    <property type="molecule type" value="Transcribed_RNA"/>
</dbReference>
<sequence length="197" mass="22462">KFIISSIIVSSISVISSVIIFVINQKRKFLPSISEAGATRKTHLIYATGMTIGAQTLAAGILMFINQTYNQTKGKDIYVSLFDYFIAFIGTCFMTYSMAYQGIVKIKLNCDNCSHRKAASAFFLSALVMCFFYSNMYNTAFTQNRQIIRWLVLISIILNIYLQQKVTNAFNFHLSTTNKIQQMELKYISLFSILQYC</sequence>
<evidence type="ECO:0000256" key="1">
    <source>
        <dbReference type="SAM" id="Phobius"/>
    </source>
</evidence>
<evidence type="ECO:0000313" key="2">
    <source>
        <dbReference type="EMBL" id="JAP94321.1"/>
    </source>
</evidence>
<reference evidence="2" key="1">
    <citation type="submission" date="2015-07" db="EMBL/GenBank/DDBJ databases">
        <title>Adaptation to a free-living lifestyle via gene acquisitions in the diplomonad Trepomonas sp. PC1.</title>
        <authorList>
            <person name="Xu F."/>
            <person name="Jerlstrom-Hultqvist J."/>
            <person name="Kolisko M."/>
            <person name="Simpson A.G.B."/>
            <person name="Roger A.J."/>
            <person name="Svard S.G."/>
            <person name="Andersson J.O."/>
        </authorList>
    </citation>
    <scope>NUCLEOTIDE SEQUENCE</scope>
    <source>
        <strain evidence="2">PC1</strain>
    </source>
</reference>
<feature type="transmembrane region" description="Helical" evidence="1">
    <location>
        <begin position="77"/>
        <end position="97"/>
    </location>
</feature>
<proteinExistence type="predicted"/>
<keyword evidence="1 2" id="KW-0812">Transmembrane</keyword>
<name>A0A146KFZ4_9EUKA</name>
<accession>A0A146KFZ4</accession>
<gene>
    <name evidence="2" type="ORF">TPC1_13073</name>
</gene>
<keyword evidence="1" id="KW-0472">Membrane</keyword>
<feature type="non-terminal residue" evidence="2">
    <location>
        <position position="197"/>
    </location>
</feature>
<keyword evidence="1" id="KW-1133">Transmembrane helix</keyword>
<feature type="transmembrane region" description="Helical" evidence="1">
    <location>
        <begin position="118"/>
        <end position="135"/>
    </location>
</feature>
<feature type="transmembrane region" description="Helical" evidence="1">
    <location>
        <begin position="6"/>
        <end position="23"/>
    </location>
</feature>
<feature type="non-terminal residue" evidence="2">
    <location>
        <position position="1"/>
    </location>
</feature>
<protein>
    <submittedName>
        <fullName evidence="2">Transmembrane domain-containing protein</fullName>
    </submittedName>
</protein>
<dbReference type="AlphaFoldDB" id="A0A146KFZ4"/>
<organism evidence="2">
    <name type="scientific">Trepomonas sp. PC1</name>
    <dbReference type="NCBI Taxonomy" id="1076344"/>
    <lineage>
        <taxon>Eukaryota</taxon>
        <taxon>Metamonada</taxon>
        <taxon>Diplomonadida</taxon>
        <taxon>Hexamitidae</taxon>
        <taxon>Hexamitinae</taxon>
        <taxon>Trepomonas</taxon>
    </lineage>
</organism>